<evidence type="ECO:0000313" key="1">
    <source>
        <dbReference type="EMBL" id="KZS41875.1"/>
    </source>
</evidence>
<protein>
    <submittedName>
        <fullName evidence="1">Uncharacterized protein</fullName>
    </submittedName>
</protein>
<accession>A0A163BXJ8</accession>
<dbReference type="RefSeq" id="WP_066308609.1">
    <property type="nucleotide sequence ID" value="NZ_LQRT01000002.1"/>
</dbReference>
<proteinExistence type="predicted"/>
<organism evidence="1 2">
    <name type="scientific">Aquimarina aggregata</name>
    <dbReference type="NCBI Taxonomy" id="1642818"/>
    <lineage>
        <taxon>Bacteria</taxon>
        <taxon>Pseudomonadati</taxon>
        <taxon>Bacteroidota</taxon>
        <taxon>Flavobacteriia</taxon>
        <taxon>Flavobacteriales</taxon>
        <taxon>Flavobacteriaceae</taxon>
        <taxon>Aquimarina</taxon>
    </lineage>
</organism>
<keyword evidence="2" id="KW-1185">Reference proteome</keyword>
<dbReference type="EMBL" id="LQRT01000002">
    <property type="protein sequence ID" value="KZS41875.1"/>
    <property type="molecule type" value="Genomic_DNA"/>
</dbReference>
<gene>
    <name evidence="1" type="ORF">AWE51_00065</name>
</gene>
<reference evidence="1 2" key="1">
    <citation type="submission" date="2016-01" db="EMBL/GenBank/DDBJ databases">
        <title>The draft genome sequence of Aquimarina sp. RZW4-3-2.</title>
        <authorList>
            <person name="Wang Y."/>
        </authorList>
    </citation>
    <scope>NUCLEOTIDE SEQUENCE [LARGE SCALE GENOMIC DNA]</scope>
    <source>
        <strain evidence="1 2">RZW4-3-2</strain>
    </source>
</reference>
<evidence type="ECO:0000313" key="2">
    <source>
        <dbReference type="Proteomes" id="UP000076715"/>
    </source>
</evidence>
<dbReference type="AlphaFoldDB" id="A0A163BXJ8"/>
<comment type="caution">
    <text evidence="1">The sequence shown here is derived from an EMBL/GenBank/DDBJ whole genome shotgun (WGS) entry which is preliminary data.</text>
</comment>
<dbReference type="STRING" id="1642818.AWE51_00065"/>
<dbReference type="Proteomes" id="UP000076715">
    <property type="component" value="Unassembled WGS sequence"/>
</dbReference>
<sequence length="93" mass="10840">MNSRTINIDGNDVVIVDKQVFNDMLYRIASEMRESKRKGISSLKESLEFMGCSKSTFYNILNDPKCLIRRSTVNGSYITDSLEQEQKRRERLK</sequence>
<name>A0A163BXJ8_9FLAO</name>
<dbReference type="OrthoDB" id="1450868at2"/>